<evidence type="ECO:0000256" key="3">
    <source>
        <dbReference type="PROSITE-ProRule" id="PRU00175"/>
    </source>
</evidence>
<protein>
    <submittedName>
        <fullName evidence="7">Uncharacterized protein LOC108667727</fullName>
    </submittedName>
</protein>
<evidence type="ECO:0000259" key="5">
    <source>
        <dbReference type="PROSITE" id="PS50089"/>
    </source>
</evidence>
<dbReference type="InterPro" id="IPR001841">
    <property type="entry name" value="Znf_RING"/>
</dbReference>
<feature type="transmembrane region" description="Helical" evidence="4">
    <location>
        <begin position="111"/>
        <end position="140"/>
    </location>
</feature>
<evidence type="ECO:0000256" key="4">
    <source>
        <dbReference type="SAM" id="Phobius"/>
    </source>
</evidence>
<feature type="transmembrane region" description="Helical" evidence="4">
    <location>
        <begin position="197"/>
        <end position="216"/>
    </location>
</feature>
<feature type="domain" description="RING-type" evidence="5">
    <location>
        <begin position="427"/>
        <end position="466"/>
    </location>
</feature>
<dbReference type="PANTHER" id="PTHR22696">
    <property type="entry name" value="E3 UBIQUITIN-PROTEIN LIGASE RNF26"/>
    <property type="match status" value="1"/>
</dbReference>
<sequence>MSEFGESLWDSYLTLAGELHQVSEIIYGGLAVALRLNHNVVSSVLRFSTHLISLLLLLISKTREMLSLLKADLLEFLSDVGACVHLVLSAVLNFIAVIITSDLINFLKPLAIAVAVTISIIFTVILCNYCGVFQLLILILRFSLVIIARTAKALQVSTLCLGRIISISSNYLARKLNLVLALCVRLFLIVFERVLDLLFDIVFLILAISHLLYRYLVIQCRRYRFCAFVRNGISRIIVSLARVLIRSVSVLRVNRLHFIYLWFVARAVTMFEFLARLLSKLSFFSRPIAATPANTNAAAQRPECTNHIYLERRINEDAVAMDVNRLDEYLVARMNMDRHNDMAYHYIVRENDAGALYVTVKPLSRKFTFIAARLLRAKQMLGFNAQLQPLVSKVSWNITHNFWTGKNYSVDTSRSSTATDTIHMPECVVCQDSERSMLLMPCGHLCLCRDCCRAIKNSSKLCPVCRRRIVETHKVYI</sequence>
<dbReference type="InterPro" id="IPR013083">
    <property type="entry name" value="Znf_RING/FYVE/PHD"/>
</dbReference>
<keyword evidence="1 3" id="KW-0863">Zinc-finger</keyword>
<feature type="transmembrane region" description="Helical" evidence="4">
    <location>
        <begin position="257"/>
        <end position="278"/>
    </location>
</feature>
<keyword evidence="4" id="KW-0472">Membrane</keyword>
<dbReference type="PROSITE" id="PS50089">
    <property type="entry name" value="ZF_RING_2"/>
    <property type="match status" value="1"/>
</dbReference>
<dbReference type="Gene3D" id="3.30.40.10">
    <property type="entry name" value="Zinc/RING finger domain, C3HC4 (zinc finger)"/>
    <property type="match status" value="1"/>
</dbReference>
<dbReference type="RefSeq" id="XP_018010274.1">
    <property type="nucleotide sequence ID" value="XM_018154785.2"/>
</dbReference>
<keyword evidence="4" id="KW-1133">Transmembrane helix</keyword>
<evidence type="ECO:0000256" key="2">
    <source>
        <dbReference type="ARBA" id="ARBA00022833"/>
    </source>
</evidence>
<dbReference type="OMA" id="NITHNFW"/>
<dbReference type="OrthoDB" id="10251219at2759"/>
<accession>A0A8B7N9S7</accession>
<keyword evidence="6" id="KW-1185">Reference proteome</keyword>
<feature type="transmembrane region" description="Helical" evidence="4">
    <location>
        <begin position="40"/>
        <end position="59"/>
    </location>
</feature>
<gene>
    <name evidence="7" type="primary">LOC108667727</name>
</gene>
<evidence type="ECO:0000256" key="1">
    <source>
        <dbReference type="ARBA" id="ARBA00022771"/>
    </source>
</evidence>
<dbReference type="GO" id="GO:0008270">
    <property type="term" value="F:zinc ion binding"/>
    <property type="evidence" value="ECO:0007669"/>
    <property type="project" value="UniProtKB-KW"/>
</dbReference>
<name>A0A8B7N9S7_HYAAZ</name>
<dbReference type="KEGG" id="hazt:108667727"/>
<keyword evidence="4" id="KW-0812">Transmembrane</keyword>
<evidence type="ECO:0000313" key="6">
    <source>
        <dbReference type="Proteomes" id="UP000694843"/>
    </source>
</evidence>
<dbReference type="AlphaFoldDB" id="A0A8B7N9S7"/>
<feature type="transmembrane region" description="Helical" evidence="4">
    <location>
        <begin position="172"/>
        <end position="191"/>
    </location>
</feature>
<evidence type="ECO:0000313" key="7">
    <source>
        <dbReference type="RefSeq" id="XP_018010274.1"/>
    </source>
</evidence>
<keyword evidence="2" id="KW-0862">Zinc</keyword>
<feature type="transmembrane region" description="Helical" evidence="4">
    <location>
        <begin position="80"/>
        <end position="99"/>
    </location>
</feature>
<dbReference type="SUPFAM" id="SSF57850">
    <property type="entry name" value="RING/U-box"/>
    <property type="match status" value="1"/>
</dbReference>
<reference evidence="7" key="1">
    <citation type="submission" date="2025-08" db="UniProtKB">
        <authorList>
            <consortium name="RefSeq"/>
        </authorList>
    </citation>
    <scope>IDENTIFICATION</scope>
    <source>
        <tissue evidence="7">Whole organism</tissue>
    </source>
</reference>
<organism evidence="6 7">
    <name type="scientific">Hyalella azteca</name>
    <name type="common">Amphipod</name>
    <dbReference type="NCBI Taxonomy" id="294128"/>
    <lineage>
        <taxon>Eukaryota</taxon>
        <taxon>Metazoa</taxon>
        <taxon>Ecdysozoa</taxon>
        <taxon>Arthropoda</taxon>
        <taxon>Crustacea</taxon>
        <taxon>Multicrustacea</taxon>
        <taxon>Malacostraca</taxon>
        <taxon>Eumalacostraca</taxon>
        <taxon>Peracarida</taxon>
        <taxon>Amphipoda</taxon>
        <taxon>Senticaudata</taxon>
        <taxon>Talitrida</taxon>
        <taxon>Talitroidea</taxon>
        <taxon>Hyalellidae</taxon>
        <taxon>Hyalella</taxon>
    </lineage>
</organism>
<dbReference type="GeneID" id="108667727"/>
<dbReference type="Pfam" id="PF13920">
    <property type="entry name" value="zf-C3HC4_3"/>
    <property type="match status" value="1"/>
</dbReference>
<dbReference type="Proteomes" id="UP000694843">
    <property type="component" value="Unplaced"/>
</dbReference>
<dbReference type="SMART" id="SM00184">
    <property type="entry name" value="RING"/>
    <property type="match status" value="1"/>
</dbReference>
<keyword evidence="1 3" id="KW-0479">Metal-binding</keyword>
<proteinExistence type="predicted"/>